<name>A0A7W7VFD5_9PSEU</name>
<evidence type="ECO:0000256" key="5">
    <source>
        <dbReference type="ARBA" id="ARBA00022989"/>
    </source>
</evidence>
<evidence type="ECO:0000256" key="4">
    <source>
        <dbReference type="ARBA" id="ARBA00022692"/>
    </source>
</evidence>
<feature type="transmembrane region" description="Helical" evidence="7">
    <location>
        <begin position="200"/>
        <end position="221"/>
    </location>
</feature>
<dbReference type="Gene3D" id="1.10.3720.10">
    <property type="entry name" value="MetI-like"/>
    <property type="match status" value="1"/>
</dbReference>
<proteinExistence type="inferred from homology"/>
<comment type="caution">
    <text evidence="9">The sequence shown here is derived from an EMBL/GenBank/DDBJ whole genome shotgun (WGS) entry which is preliminary data.</text>
</comment>
<protein>
    <submittedName>
        <fullName evidence="9">Peptide/nickel transport system permease protein</fullName>
    </submittedName>
</protein>
<dbReference type="Pfam" id="PF00528">
    <property type="entry name" value="BPD_transp_1"/>
    <property type="match status" value="1"/>
</dbReference>
<feature type="domain" description="ABC transmembrane type-1" evidence="8">
    <location>
        <begin position="87"/>
        <end position="278"/>
    </location>
</feature>
<dbReference type="PANTHER" id="PTHR43386:SF1">
    <property type="entry name" value="D,D-DIPEPTIDE TRANSPORT SYSTEM PERMEASE PROTEIN DDPC-RELATED"/>
    <property type="match status" value="1"/>
</dbReference>
<dbReference type="AlphaFoldDB" id="A0A7W7VFD5"/>
<feature type="transmembrane region" description="Helical" evidence="7">
    <location>
        <begin position="26"/>
        <end position="47"/>
    </location>
</feature>
<evidence type="ECO:0000256" key="7">
    <source>
        <dbReference type="RuleBase" id="RU363032"/>
    </source>
</evidence>
<evidence type="ECO:0000259" key="8">
    <source>
        <dbReference type="PROSITE" id="PS50928"/>
    </source>
</evidence>
<dbReference type="RefSeq" id="WP_184812037.1">
    <property type="nucleotide sequence ID" value="NZ_JACHJQ010000004.1"/>
</dbReference>
<dbReference type="InterPro" id="IPR000515">
    <property type="entry name" value="MetI-like"/>
</dbReference>
<evidence type="ECO:0000256" key="1">
    <source>
        <dbReference type="ARBA" id="ARBA00004651"/>
    </source>
</evidence>
<keyword evidence="6 7" id="KW-0472">Membrane</keyword>
<dbReference type="InterPro" id="IPR050366">
    <property type="entry name" value="BP-dependent_transpt_permease"/>
</dbReference>
<keyword evidence="10" id="KW-1185">Reference proteome</keyword>
<accession>A0A7W7VFD5</accession>
<dbReference type="NCBIfam" id="NF045476">
    <property type="entry name" value="Opp4C"/>
    <property type="match status" value="1"/>
</dbReference>
<evidence type="ECO:0000256" key="2">
    <source>
        <dbReference type="ARBA" id="ARBA00022448"/>
    </source>
</evidence>
<dbReference type="Pfam" id="PF12911">
    <property type="entry name" value="OppC_N"/>
    <property type="match status" value="1"/>
</dbReference>
<dbReference type="GO" id="GO:0005886">
    <property type="term" value="C:plasma membrane"/>
    <property type="evidence" value="ECO:0007669"/>
    <property type="project" value="UniProtKB-SubCell"/>
</dbReference>
<comment type="similarity">
    <text evidence="7">Belongs to the binding-protein-dependent transport system permease family.</text>
</comment>
<dbReference type="Proteomes" id="UP000520767">
    <property type="component" value="Unassembled WGS sequence"/>
</dbReference>
<feature type="transmembrane region" description="Helical" evidence="7">
    <location>
        <begin position="258"/>
        <end position="278"/>
    </location>
</feature>
<dbReference type="EMBL" id="JACHJQ010000004">
    <property type="protein sequence ID" value="MBB4907905.1"/>
    <property type="molecule type" value="Genomic_DNA"/>
</dbReference>
<reference evidence="9 10" key="1">
    <citation type="submission" date="2020-08" db="EMBL/GenBank/DDBJ databases">
        <title>Genomic Encyclopedia of Type Strains, Phase III (KMG-III): the genomes of soil and plant-associated and newly described type strains.</title>
        <authorList>
            <person name="Whitman W."/>
        </authorList>
    </citation>
    <scope>NUCLEOTIDE SEQUENCE [LARGE SCALE GENOMIC DNA]</scope>
    <source>
        <strain evidence="9 10">CECT 8960</strain>
    </source>
</reference>
<organism evidence="9 10">
    <name type="scientific">Actinophytocola algeriensis</name>
    <dbReference type="NCBI Taxonomy" id="1768010"/>
    <lineage>
        <taxon>Bacteria</taxon>
        <taxon>Bacillati</taxon>
        <taxon>Actinomycetota</taxon>
        <taxon>Actinomycetes</taxon>
        <taxon>Pseudonocardiales</taxon>
        <taxon>Pseudonocardiaceae</taxon>
    </lineage>
</organism>
<dbReference type="PANTHER" id="PTHR43386">
    <property type="entry name" value="OLIGOPEPTIDE TRANSPORT SYSTEM PERMEASE PROTEIN APPC"/>
    <property type="match status" value="1"/>
</dbReference>
<dbReference type="InterPro" id="IPR035906">
    <property type="entry name" value="MetI-like_sf"/>
</dbReference>
<evidence type="ECO:0000256" key="3">
    <source>
        <dbReference type="ARBA" id="ARBA00022475"/>
    </source>
</evidence>
<keyword evidence="4 7" id="KW-0812">Transmembrane</keyword>
<comment type="subcellular location">
    <subcellularLocation>
        <location evidence="1 7">Cell membrane</location>
        <topology evidence="1 7">Multi-pass membrane protein</topology>
    </subcellularLocation>
</comment>
<dbReference type="SUPFAM" id="SSF161098">
    <property type="entry name" value="MetI-like"/>
    <property type="match status" value="1"/>
</dbReference>
<feature type="transmembrane region" description="Helical" evidence="7">
    <location>
        <begin position="91"/>
        <end position="119"/>
    </location>
</feature>
<dbReference type="CDD" id="cd06261">
    <property type="entry name" value="TM_PBP2"/>
    <property type="match status" value="1"/>
</dbReference>
<dbReference type="GO" id="GO:0055085">
    <property type="term" value="P:transmembrane transport"/>
    <property type="evidence" value="ECO:0007669"/>
    <property type="project" value="InterPro"/>
</dbReference>
<evidence type="ECO:0000313" key="10">
    <source>
        <dbReference type="Proteomes" id="UP000520767"/>
    </source>
</evidence>
<keyword evidence="5 7" id="KW-1133">Transmembrane helix</keyword>
<dbReference type="InterPro" id="IPR053523">
    <property type="entry name" value="Oligopeptide_permease_AppC"/>
</dbReference>
<keyword evidence="3" id="KW-1003">Cell membrane</keyword>
<keyword evidence="2 7" id="KW-0813">Transport</keyword>
<gene>
    <name evidence="9" type="ORF">FHR82_004147</name>
</gene>
<feature type="transmembrane region" description="Helical" evidence="7">
    <location>
        <begin position="131"/>
        <end position="160"/>
    </location>
</feature>
<dbReference type="InterPro" id="IPR025966">
    <property type="entry name" value="OppC_N"/>
</dbReference>
<dbReference type="PROSITE" id="PS50928">
    <property type="entry name" value="ABC_TM1"/>
    <property type="match status" value="1"/>
</dbReference>
<sequence length="291" mass="30512">MTTPATAPALRSPGRMAVRRFLRHKLAIAGVVVLLLVVLATVCAPLLTGHDPLKVDLSQVRQPPSGEHLLGTDGSGRDVFARLLYAGRVSLLVGVFSALLAVVIGSVLGAVAGILGGWVDALIMRAADVFLSFPVLVVMIVIAGILGPSITTMVIAIGLFTWPRAGRVVRGVTLSLREREYVQAAQAFGARTGWLVVHHVLPAVLGSVVVVATIAVADGILIEASLSFLGLGVQPPQPSWGNMLTDAQRLTVISQMPWLWIPPGVAVAVTVLSVNFVGDGLRDALDPRESS</sequence>
<evidence type="ECO:0000256" key="6">
    <source>
        <dbReference type="ARBA" id="ARBA00023136"/>
    </source>
</evidence>
<evidence type="ECO:0000313" key="9">
    <source>
        <dbReference type="EMBL" id="MBB4907905.1"/>
    </source>
</evidence>